<comment type="caution">
    <text evidence="1">The sequence shown here is derived from an EMBL/GenBank/DDBJ whole genome shotgun (WGS) entry which is preliminary data.</text>
</comment>
<sequence>MRTATPPIAIPANVLAIIDTLHTHSFQAFVIGGCVRDSLLGLTPKDWDIATNATPKQMQAIFAKTHTIITLGERFGTITLLPHSTTKPPALPAHTNPAHTSPTPNPPTIEITTFRLESTYSDNRRPHSVIYTDNLLQDLMRRDFTCNALAYNPYLRHKHSSNEQKVDSSAYALYHRYLPYIRDGICDYTNGLDDLATHTLRAVGDANARFSEDALRILRALRFQATLDFALESNTRAALLANAKKLAAISAERKQEEWSKILYAPHIAKALIGYGAVWAEVFVEFSKPLVALDLRPSERMIAALATLEALNSSRDSALRDKAGSLWLAASIDAQVLSPCSPLHNPAFSSQNKRSGASVSSQVSLENLESHSGFTKQAQSLESTFQQSYHSPTAKQATAVQGEAEAGFFRTPRIFEEEIQAKCEKTTDIQKVDSRGNALLSSLRENPQGFSWQSIQTKTQNLESTFESPTANQKQSQSKKVDSREKVDCHAAAAAAARNDRKIAASEKVDSGLALRLSLWFYALDSSLEQATSCLKALRYKSRIIKLTELLLSHANLPSSQSLESTRILAKTLGLESLALIATFLATLHGKPYAAPLYTHIATIQAQNLCYNRTSLAINGKDLVTIAACLGIALHGREIGRLLDTLLDEVICSHLPNTKHALFARAKELIQA</sequence>
<organism evidence="1 2">
    <name type="scientific">Helicobacter zhangjianzhongii</name>
    <dbReference type="NCBI Taxonomy" id="2974574"/>
    <lineage>
        <taxon>Bacteria</taxon>
        <taxon>Pseudomonadati</taxon>
        <taxon>Campylobacterota</taxon>
        <taxon>Epsilonproteobacteria</taxon>
        <taxon>Campylobacterales</taxon>
        <taxon>Helicobacteraceae</taxon>
        <taxon>Helicobacter</taxon>
    </lineage>
</organism>
<dbReference type="EMBL" id="JANURN010000009">
    <property type="protein sequence ID" value="MDL0082800.1"/>
    <property type="molecule type" value="Genomic_DNA"/>
</dbReference>
<protein>
    <submittedName>
        <fullName evidence="1">Uncharacterized protein</fullName>
    </submittedName>
</protein>
<name>A0ACC6FU68_9HELI</name>
<keyword evidence="2" id="KW-1185">Reference proteome</keyword>
<evidence type="ECO:0000313" key="2">
    <source>
        <dbReference type="Proteomes" id="UP001173802"/>
    </source>
</evidence>
<proteinExistence type="predicted"/>
<dbReference type="Proteomes" id="UP001173802">
    <property type="component" value="Unassembled WGS sequence"/>
</dbReference>
<reference evidence="1 2" key="1">
    <citation type="journal article" date="2023" name="Microorganisms">
        <title>Isolation and Genomic Characteristics of Cat-Borne Campylobacter felis sp. nov. and Sheep-Borne Campylobacter ovis sp. nov.</title>
        <authorList>
            <person name="Wang H."/>
            <person name="Li Y."/>
            <person name="Gu Y."/>
            <person name="Zhou G."/>
            <person name="Chen X."/>
            <person name="Zhang X."/>
            <person name="Shao Z."/>
            <person name="Zhang J."/>
            <person name="Zhang M."/>
        </authorList>
    </citation>
    <scope>NUCLEOTIDE SEQUENCE [LARGE SCALE GENOMIC DNA]</scope>
    <source>
        <strain evidence="1 2">XJK30-2</strain>
    </source>
</reference>
<accession>A0ACC6FU68</accession>
<evidence type="ECO:0000313" key="1">
    <source>
        <dbReference type="EMBL" id="MDL0082800.1"/>
    </source>
</evidence>
<gene>
    <name evidence="1" type="ORF">NYG90_08985</name>
</gene>